<sequence>MQTSPILESALTCPKCGDVSVVVMPTDACTYFYECPSCKALLTPKSGDCCVFCSYGSVKCPPMQDARACCAKSVPQSER</sequence>
<comment type="caution">
    <text evidence="1">The sequence shown here is derived from an EMBL/GenBank/DDBJ whole genome shotgun (WGS) entry which is preliminary data.</text>
</comment>
<dbReference type="RefSeq" id="WP_377714178.1">
    <property type="nucleotide sequence ID" value="NZ_JBHSMP010000029.1"/>
</dbReference>
<dbReference type="Proteomes" id="UP001596103">
    <property type="component" value="Unassembled WGS sequence"/>
</dbReference>
<organism evidence="1 2">
    <name type="scientific">Paraburkholderia denitrificans</name>
    <dbReference type="NCBI Taxonomy" id="694025"/>
    <lineage>
        <taxon>Bacteria</taxon>
        <taxon>Pseudomonadati</taxon>
        <taxon>Pseudomonadota</taxon>
        <taxon>Betaproteobacteria</taxon>
        <taxon>Burkholderiales</taxon>
        <taxon>Burkholderiaceae</taxon>
        <taxon>Paraburkholderia</taxon>
    </lineage>
</organism>
<dbReference type="NCBIfam" id="NF041374">
    <property type="entry name" value="GDCCVxC"/>
    <property type="match status" value="1"/>
</dbReference>
<evidence type="ECO:0000313" key="1">
    <source>
        <dbReference type="EMBL" id="MFC5431144.1"/>
    </source>
</evidence>
<protein>
    <submittedName>
        <fullName evidence="1">GDCCVxC domain-containing (Seleno)protein</fullName>
    </submittedName>
</protein>
<evidence type="ECO:0000313" key="2">
    <source>
        <dbReference type="Proteomes" id="UP001596103"/>
    </source>
</evidence>
<dbReference type="EMBL" id="JBHSMP010000029">
    <property type="protein sequence ID" value="MFC5431144.1"/>
    <property type="molecule type" value="Genomic_DNA"/>
</dbReference>
<proteinExistence type="predicted"/>
<dbReference type="InterPro" id="IPR047677">
    <property type="entry name" value="GDCCVxC"/>
</dbReference>
<name>A0ABW0JF46_9BURK</name>
<reference evidence="2" key="1">
    <citation type="journal article" date="2019" name="Int. J. Syst. Evol. Microbiol.">
        <title>The Global Catalogue of Microorganisms (GCM) 10K type strain sequencing project: providing services to taxonomists for standard genome sequencing and annotation.</title>
        <authorList>
            <consortium name="The Broad Institute Genomics Platform"/>
            <consortium name="The Broad Institute Genome Sequencing Center for Infectious Disease"/>
            <person name="Wu L."/>
            <person name="Ma J."/>
        </authorList>
    </citation>
    <scope>NUCLEOTIDE SEQUENCE [LARGE SCALE GENOMIC DNA]</scope>
    <source>
        <strain evidence="2">CCUG 56042</strain>
    </source>
</reference>
<gene>
    <name evidence="1" type="ORF">ACFPTO_20410</name>
</gene>
<accession>A0ABW0JF46</accession>
<keyword evidence="2" id="KW-1185">Reference proteome</keyword>